<organism evidence="1 2">
    <name type="scientific">Paramecium octaurelia</name>
    <dbReference type="NCBI Taxonomy" id="43137"/>
    <lineage>
        <taxon>Eukaryota</taxon>
        <taxon>Sar</taxon>
        <taxon>Alveolata</taxon>
        <taxon>Ciliophora</taxon>
        <taxon>Intramacronucleata</taxon>
        <taxon>Oligohymenophorea</taxon>
        <taxon>Peniculida</taxon>
        <taxon>Parameciidae</taxon>
        <taxon>Paramecium</taxon>
    </lineage>
</organism>
<dbReference type="EMBL" id="CAJJDP010000070">
    <property type="protein sequence ID" value="CAD8178379.1"/>
    <property type="molecule type" value="Genomic_DNA"/>
</dbReference>
<reference evidence="1" key="1">
    <citation type="submission" date="2021-01" db="EMBL/GenBank/DDBJ databases">
        <authorList>
            <consortium name="Genoscope - CEA"/>
            <person name="William W."/>
        </authorList>
    </citation>
    <scope>NUCLEOTIDE SEQUENCE</scope>
</reference>
<keyword evidence="2" id="KW-1185">Reference proteome</keyword>
<sequence>MIMKRKKRFIINILCNKKIIEFRKLIFHLTALDEIYIKCGSNSLHLLVLMKVDLKQQCFEILNLEYRIVRSKFMRYDQVDFILTMALLLE</sequence>
<dbReference type="Proteomes" id="UP000683925">
    <property type="component" value="Unassembled WGS sequence"/>
</dbReference>
<evidence type="ECO:0000313" key="2">
    <source>
        <dbReference type="Proteomes" id="UP000683925"/>
    </source>
</evidence>
<proteinExistence type="predicted"/>
<evidence type="ECO:0000313" key="1">
    <source>
        <dbReference type="EMBL" id="CAD8178379.1"/>
    </source>
</evidence>
<gene>
    <name evidence="1" type="ORF">POCTA_138.1.T0710028</name>
</gene>
<protein>
    <submittedName>
        <fullName evidence="1">Uncharacterized protein</fullName>
    </submittedName>
</protein>
<accession>A0A8S1VRN6</accession>
<name>A0A8S1VRN6_PAROT</name>
<dbReference type="OrthoDB" id="10535678at2759"/>
<comment type="caution">
    <text evidence="1">The sequence shown here is derived from an EMBL/GenBank/DDBJ whole genome shotgun (WGS) entry which is preliminary data.</text>
</comment>
<dbReference type="AlphaFoldDB" id="A0A8S1VRN6"/>